<dbReference type="GeneID" id="57754417"/>
<keyword evidence="3" id="KW-0813">Transport</keyword>
<dbReference type="SUPFAM" id="SSF81345">
    <property type="entry name" value="ABC transporter involved in vitamin B12 uptake, BtuC"/>
    <property type="match status" value="1"/>
</dbReference>
<dbReference type="AlphaFoldDB" id="A0A0B7GUB9"/>
<gene>
    <name evidence="9" type="ORF">TPHV1_150009</name>
</gene>
<proteinExistence type="inferred from homology"/>
<dbReference type="InterPro" id="IPR037294">
    <property type="entry name" value="ABC_BtuC-like"/>
</dbReference>
<evidence type="ECO:0008006" key="11">
    <source>
        <dbReference type="Google" id="ProtNLM"/>
    </source>
</evidence>
<evidence type="ECO:0000256" key="6">
    <source>
        <dbReference type="ARBA" id="ARBA00022989"/>
    </source>
</evidence>
<dbReference type="InterPro" id="IPR000522">
    <property type="entry name" value="ABC_transptr_permease_BtuC"/>
</dbReference>
<keyword evidence="10" id="KW-1185">Reference proteome</keyword>
<evidence type="ECO:0000256" key="1">
    <source>
        <dbReference type="ARBA" id="ARBA00004651"/>
    </source>
</evidence>
<feature type="transmembrane region" description="Helical" evidence="8">
    <location>
        <begin position="81"/>
        <end position="102"/>
    </location>
</feature>
<comment type="subcellular location">
    <subcellularLocation>
        <location evidence="1">Cell membrane</location>
        <topology evidence="1">Multi-pass membrane protein</topology>
    </subcellularLocation>
</comment>
<dbReference type="PANTHER" id="PTHR30472">
    <property type="entry name" value="FERRIC ENTEROBACTIN TRANSPORT SYSTEM PERMEASE PROTEIN"/>
    <property type="match status" value="1"/>
</dbReference>
<dbReference type="GO" id="GO:0022857">
    <property type="term" value="F:transmembrane transporter activity"/>
    <property type="evidence" value="ECO:0007669"/>
    <property type="project" value="InterPro"/>
</dbReference>
<protein>
    <recommendedName>
        <fullName evidence="11">Iron chelate uptake ABC transporter, FeCT family, permease protein</fullName>
    </recommendedName>
</protein>
<dbReference type="Pfam" id="PF01032">
    <property type="entry name" value="FecCD"/>
    <property type="match status" value="1"/>
</dbReference>
<keyword evidence="5 8" id="KW-0812">Transmembrane</keyword>
<comment type="similarity">
    <text evidence="2">Belongs to the binding-protein-dependent transport system permease family. FecCD subfamily.</text>
</comment>
<dbReference type="GO" id="GO:0033214">
    <property type="term" value="P:siderophore-iron import into cell"/>
    <property type="evidence" value="ECO:0007669"/>
    <property type="project" value="TreeGrafter"/>
</dbReference>
<dbReference type="Proteomes" id="UP000042527">
    <property type="component" value="Unassembled WGS sequence"/>
</dbReference>
<evidence type="ECO:0000256" key="7">
    <source>
        <dbReference type="ARBA" id="ARBA00023136"/>
    </source>
</evidence>
<dbReference type="EMBL" id="CDNC01000007">
    <property type="protein sequence ID" value="CEM61127.1"/>
    <property type="molecule type" value="Genomic_DNA"/>
</dbReference>
<evidence type="ECO:0000313" key="10">
    <source>
        <dbReference type="Proteomes" id="UP000042527"/>
    </source>
</evidence>
<evidence type="ECO:0000256" key="2">
    <source>
        <dbReference type="ARBA" id="ARBA00007935"/>
    </source>
</evidence>
<keyword evidence="4" id="KW-1003">Cell membrane</keyword>
<evidence type="ECO:0000256" key="8">
    <source>
        <dbReference type="SAM" id="Phobius"/>
    </source>
</evidence>
<sequence length="111" mass="11059">MGLGLAGCVLQAVLQNPLASASTPGVSQGTSFGATVAIVVLGMGNSMGFGVPVCAFIGSISVALTILGLSHFRNISPESIVLAGVAISAMFSGATTLIQYFADEIQLATLV</sequence>
<dbReference type="Gene3D" id="1.10.3470.10">
    <property type="entry name" value="ABC transporter involved in vitamin B12 uptake, BtuC"/>
    <property type="match status" value="1"/>
</dbReference>
<feature type="transmembrane region" description="Helical" evidence="8">
    <location>
        <begin position="49"/>
        <end position="69"/>
    </location>
</feature>
<dbReference type="RefSeq" id="WP_024752771.1">
    <property type="nucleotide sequence ID" value="NZ_CDNC01000007.1"/>
</dbReference>
<keyword evidence="6 8" id="KW-1133">Transmembrane helix</keyword>
<keyword evidence="7 8" id="KW-0472">Membrane</keyword>
<reference evidence="10" key="1">
    <citation type="submission" date="2015-01" db="EMBL/GenBank/DDBJ databases">
        <authorList>
            <person name="Manzoor Shahid"/>
            <person name="Zubair Saima"/>
        </authorList>
    </citation>
    <scope>NUCLEOTIDE SEQUENCE [LARGE SCALE GENOMIC DNA]</scope>
    <source>
        <strain evidence="10">V1</strain>
    </source>
</reference>
<organism evidence="9 10">
    <name type="scientific">Treponema phagedenis</name>
    <dbReference type="NCBI Taxonomy" id="162"/>
    <lineage>
        <taxon>Bacteria</taxon>
        <taxon>Pseudomonadati</taxon>
        <taxon>Spirochaetota</taxon>
        <taxon>Spirochaetia</taxon>
        <taxon>Spirochaetales</taxon>
        <taxon>Treponemataceae</taxon>
        <taxon>Treponema</taxon>
    </lineage>
</organism>
<dbReference type="PANTHER" id="PTHR30472:SF25">
    <property type="entry name" value="ABC TRANSPORTER PERMEASE PROTEIN MJ0876-RELATED"/>
    <property type="match status" value="1"/>
</dbReference>
<evidence type="ECO:0000313" key="9">
    <source>
        <dbReference type="EMBL" id="CEM61127.1"/>
    </source>
</evidence>
<evidence type="ECO:0000256" key="3">
    <source>
        <dbReference type="ARBA" id="ARBA00022448"/>
    </source>
</evidence>
<evidence type="ECO:0000256" key="4">
    <source>
        <dbReference type="ARBA" id="ARBA00022475"/>
    </source>
</evidence>
<evidence type="ECO:0000256" key="5">
    <source>
        <dbReference type="ARBA" id="ARBA00022692"/>
    </source>
</evidence>
<accession>A0A0B7GUB9</accession>
<dbReference type="GO" id="GO:0005886">
    <property type="term" value="C:plasma membrane"/>
    <property type="evidence" value="ECO:0007669"/>
    <property type="project" value="UniProtKB-SubCell"/>
</dbReference>
<name>A0A0B7GUB9_TREPH</name>